<gene>
    <name evidence="2" type="ORF">FTUN_8538</name>
</gene>
<dbReference type="EMBL" id="CP053452">
    <property type="protein sequence ID" value="QJX00900.1"/>
    <property type="molecule type" value="Genomic_DNA"/>
</dbReference>
<dbReference type="AlphaFoldDB" id="A0A6M5Z3A0"/>
<accession>A0A6M5Z3A0</accession>
<evidence type="ECO:0000313" key="2">
    <source>
        <dbReference type="EMBL" id="QJX00900.1"/>
    </source>
</evidence>
<evidence type="ECO:0000313" key="3">
    <source>
        <dbReference type="Proteomes" id="UP000503447"/>
    </source>
</evidence>
<keyword evidence="3" id="KW-1185">Reference proteome</keyword>
<name>A0A6M5Z3A0_9BACT</name>
<organism evidence="2 3">
    <name type="scientific">Frigoriglobus tundricola</name>
    <dbReference type="NCBI Taxonomy" id="2774151"/>
    <lineage>
        <taxon>Bacteria</taxon>
        <taxon>Pseudomonadati</taxon>
        <taxon>Planctomycetota</taxon>
        <taxon>Planctomycetia</taxon>
        <taxon>Gemmatales</taxon>
        <taxon>Gemmataceae</taxon>
        <taxon>Frigoriglobus</taxon>
    </lineage>
</organism>
<dbReference type="KEGG" id="ftj:FTUN_8538"/>
<reference evidence="3" key="1">
    <citation type="submission" date="2020-05" db="EMBL/GenBank/DDBJ databases">
        <title>Frigoriglobus tundricola gen. nov., sp. nov., a psychrotolerant cellulolytic planctomycete of the family Gemmataceae with two divergent copies of 16S rRNA gene.</title>
        <authorList>
            <person name="Kulichevskaya I.S."/>
            <person name="Ivanova A.A."/>
            <person name="Naumoff D.G."/>
            <person name="Beletsky A.V."/>
            <person name="Rijpstra W.I.C."/>
            <person name="Sinninghe Damste J.S."/>
            <person name="Mardanov A.V."/>
            <person name="Ravin N.V."/>
            <person name="Dedysh S.N."/>
        </authorList>
    </citation>
    <scope>NUCLEOTIDE SEQUENCE [LARGE SCALE GENOMIC DNA]</scope>
    <source>
        <strain evidence="3">PL17</strain>
    </source>
</reference>
<proteinExistence type="predicted"/>
<protein>
    <submittedName>
        <fullName evidence="2">Uncharacterized protein</fullName>
    </submittedName>
</protein>
<feature type="region of interest" description="Disordered" evidence="1">
    <location>
        <begin position="91"/>
        <end position="111"/>
    </location>
</feature>
<evidence type="ECO:0000256" key="1">
    <source>
        <dbReference type="SAM" id="MobiDB-lite"/>
    </source>
</evidence>
<sequence length="111" mass="12664">MPLRDHFHPPLYKRPPWSSITTMWAAELVRWLNRTLPTGEFVAYPTLHLGTQVEADVAEYNLGAVGANGHRDGNGVARSASRRRYDFGHFSRRHGGPRGHLTRRMGPVRRH</sequence>
<dbReference type="Proteomes" id="UP000503447">
    <property type="component" value="Chromosome"/>
</dbReference>